<protein>
    <submittedName>
        <fullName evidence="2">Uncharacterized protein</fullName>
    </submittedName>
</protein>
<evidence type="ECO:0000256" key="1">
    <source>
        <dbReference type="SAM" id="SignalP"/>
    </source>
</evidence>
<dbReference type="Proteomes" id="UP000578531">
    <property type="component" value="Unassembled WGS sequence"/>
</dbReference>
<feature type="signal peptide" evidence="1">
    <location>
        <begin position="1"/>
        <end position="19"/>
    </location>
</feature>
<organism evidence="2 3">
    <name type="scientific">Letharia columbiana</name>
    <dbReference type="NCBI Taxonomy" id="112416"/>
    <lineage>
        <taxon>Eukaryota</taxon>
        <taxon>Fungi</taxon>
        <taxon>Dikarya</taxon>
        <taxon>Ascomycota</taxon>
        <taxon>Pezizomycotina</taxon>
        <taxon>Lecanoromycetes</taxon>
        <taxon>OSLEUM clade</taxon>
        <taxon>Lecanoromycetidae</taxon>
        <taxon>Lecanorales</taxon>
        <taxon>Lecanorineae</taxon>
        <taxon>Parmeliaceae</taxon>
        <taxon>Letharia</taxon>
    </lineage>
</organism>
<proteinExistence type="predicted"/>
<evidence type="ECO:0000313" key="2">
    <source>
        <dbReference type="EMBL" id="KAF6236214.1"/>
    </source>
</evidence>
<feature type="chain" id="PRO_5034739770" evidence="1">
    <location>
        <begin position="20"/>
        <end position="217"/>
    </location>
</feature>
<comment type="caution">
    <text evidence="2">The sequence shown here is derived from an EMBL/GenBank/DDBJ whole genome shotgun (WGS) entry which is preliminary data.</text>
</comment>
<evidence type="ECO:0000313" key="3">
    <source>
        <dbReference type="Proteomes" id="UP000578531"/>
    </source>
</evidence>
<name>A0A8H6FWY0_9LECA</name>
<accession>A0A8H6FWY0</accession>
<dbReference type="RefSeq" id="XP_037165566.1">
    <property type="nucleotide sequence ID" value="XM_037307757.1"/>
</dbReference>
<dbReference type="AlphaFoldDB" id="A0A8H6FWY0"/>
<dbReference type="EMBL" id="JACCJC010000021">
    <property type="protein sequence ID" value="KAF6236214.1"/>
    <property type="molecule type" value="Genomic_DNA"/>
</dbReference>
<gene>
    <name evidence="2" type="ORF">HO173_005844</name>
</gene>
<reference evidence="2 3" key="1">
    <citation type="journal article" date="2020" name="Genomics">
        <title>Complete, high-quality genomes from long-read metagenomic sequencing of two wolf lichen thalli reveals enigmatic genome architecture.</title>
        <authorList>
            <person name="McKenzie S.K."/>
            <person name="Walston R.F."/>
            <person name="Allen J.L."/>
        </authorList>
    </citation>
    <scope>NUCLEOTIDE SEQUENCE [LARGE SCALE GENOMIC DNA]</scope>
    <source>
        <strain evidence="2">WasteWater2</strain>
    </source>
</reference>
<dbReference type="GeneID" id="59287505"/>
<dbReference type="OrthoDB" id="2342176at2759"/>
<keyword evidence="1" id="KW-0732">Signal</keyword>
<keyword evidence="3" id="KW-1185">Reference proteome</keyword>
<sequence length="217" mass="23010">MRFSTTLPLLSFLAPLAHAAPQTHYSTVTIIPVPLSSTIIHYHPTGPPYPSGSDKPRLYNARYNASANISLSYTLSYPTTNLPPTPRIFAGPYAQPSISRNATMRPRLGDLNTTLPPLPCTLSELYCDSNTSFSLCAPAVGGGSRYVFMGAVANGTSCHDGRIEKADGGDCSPVGHLKCEGGRGFFLCDEGGLVHMGSATNETTCVDGEIEVVTLGR</sequence>